<organism evidence="1">
    <name type="scientific">hydrothermal vent metagenome</name>
    <dbReference type="NCBI Taxonomy" id="652676"/>
    <lineage>
        <taxon>unclassified sequences</taxon>
        <taxon>metagenomes</taxon>
        <taxon>ecological metagenomes</taxon>
    </lineage>
</organism>
<accession>A0A1W1D2D1</accession>
<evidence type="ECO:0000313" key="1">
    <source>
        <dbReference type="EMBL" id="SFV74597.1"/>
    </source>
</evidence>
<name>A0A1W1D2D1_9ZZZZ</name>
<proteinExistence type="predicted"/>
<evidence type="ECO:0008006" key="2">
    <source>
        <dbReference type="Google" id="ProtNLM"/>
    </source>
</evidence>
<dbReference type="EMBL" id="FPHP01000002">
    <property type="protein sequence ID" value="SFV74597.1"/>
    <property type="molecule type" value="Genomic_DNA"/>
</dbReference>
<sequence>MKKSIFFSLVFTTSLFSEVITVAPFSVYIDADTKSFKDSGSVNGIYISSGTLSYLMEFTYTHTDIRYKYNTKNLLQDEYTMSYSKYFLDHSYKVGIHTNTTTDTDLQNGVTFLTNFNKWKWKNRLTKINYGGSLFYSYYTNGKDLNENNSSIHITQLALNGGILHYFQYFSNYASITLNYENGYSKSYLFGELKDSIYYKKFTFNIGYFQGKMQTGILDGGASVYNSKDILHQKINLGINYKATPKTSVGISYTNTNYDEYQGKSNLSNNIFTLNASYTI</sequence>
<reference evidence="1" key="1">
    <citation type="submission" date="2016-10" db="EMBL/GenBank/DDBJ databases">
        <authorList>
            <person name="de Groot N.N."/>
        </authorList>
    </citation>
    <scope>NUCLEOTIDE SEQUENCE</scope>
</reference>
<protein>
    <recommendedName>
        <fullName evidence="2">DUF481 domain-containing protein</fullName>
    </recommendedName>
</protein>
<gene>
    <name evidence="1" type="ORF">MNB_SM-3-488</name>
</gene>
<dbReference type="AlphaFoldDB" id="A0A1W1D2D1"/>